<accession>A0A131Z779</accession>
<name>A0A131Z779_RHIAP</name>
<evidence type="ECO:0000313" key="2">
    <source>
        <dbReference type="EMBL" id="JAP86665.1"/>
    </source>
</evidence>
<dbReference type="AlphaFoldDB" id="A0A131Z779"/>
<proteinExistence type="predicted"/>
<sequence>MHWQLIVSVLYCSISVPTLCNLDADYDSYEYEEVSTTPMSKISRKRTKKQIHNEVYSIEEFLNTTERIWVYKSTGRRNMTCSADVMLDVNMFYANMTRYEYSLSDGLTNITAQAFFDFHPLLASSEDPYNEMRIRNTANNNPYETLIFKSTDSKCGLFYINYHSEDTFDRNAWFELRLWNSSLDQGPDKKCLSLFNEYTSLLTLTYNYTPSCQCIIPSRSEKTTADEN</sequence>
<feature type="signal peptide" evidence="1">
    <location>
        <begin position="1"/>
        <end position="20"/>
    </location>
</feature>
<feature type="chain" id="PRO_5007286983" evidence="1">
    <location>
        <begin position="21"/>
        <end position="228"/>
    </location>
</feature>
<dbReference type="InterPro" id="IPR012674">
    <property type="entry name" value="Calycin"/>
</dbReference>
<keyword evidence="1" id="KW-0732">Signal</keyword>
<reference evidence="2" key="1">
    <citation type="journal article" date="2016" name="Ticks Tick Borne Dis.">
        <title>De novo assembly and annotation of the salivary gland transcriptome of Rhipicephalus appendiculatus male and female ticks during blood feeding.</title>
        <authorList>
            <person name="de Castro M.H."/>
            <person name="de Klerk D."/>
            <person name="Pienaar R."/>
            <person name="Latif A.A."/>
            <person name="Rees D.J."/>
            <person name="Mans B.J."/>
        </authorList>
    </citation>
    <scope>NUCLEOTIDE SEQUENCE</scope>
    <source>
        <tissue evidence="2">Salivary glands</tissue>
    </source>
</reference>
<organism evidence="2">
    <name type="scientific">Rhipicephalus appendiculatus</name>
    <name type="common">Brown ear tick</name>
    <dbReference type="NCBI Taxonomy" id="34631"/>
    <lineage>
        <taxon>Eukaryota</taxon>
        <taxon>Metazoa</taxon>
        <taxon>Ecdysozoa</taxon>
        <taxon>Arthropoda</taxon>
        <taxon>Chelicerata</taxon>
        <taxon>Arachnida</taxon>
        <taxon>Acari</taxon>
        <taxon>Parasitiformes</taxon>
        <taxon>Ixodida</taxon>
        <taxon>Ixodoidea</taxon>
        <taxon>Ixodidae</taxon>
        <taxon>Rhipicephalinae</taxon>
        <taxon>Rhipicephalus</taxon>
        <taxon>Rhipicephalus</taxon>
    </lineage>
</organism>
<protein>
    <submittedName>
        <fullName evidence="2">Lipocalin</fullName>
    </submittedName>
</protein>
<dbReference type="Gene3D" id="2.40.128.20">
    <property type="match status" value="1"/>
</dbReference>
<evidence type="ECO:0000256" key="1">
    <source>
        <dbReference type="SAM" id="SignalP"/>
    </source>
</evidence>
<dbReference type="EMBL" id="GEDV01001892">
    <property type="protein sequence ID" value="JAP86665.1"/>
    <property type="molecule type" value="Transcribed_RNA"/>
</dbReference>